<comment type="caution">
    <text evidence="4">The sequence shown here is derived from an EMBL/GenBank/DDBJ whole genome shotgun (WGS) entry which is preliminary data.</text>
</comment>
<dbReference type="Pfam" id="PF00505">
    <property type="entry name" value="HMG_box"/>
    <property type="match status" value="2"/>
</dbReference>
<evidence type="ECO:0000256" key="1">
    <source>
        <dbReference type="ARBA" id="ARBA00023125"/>
    </source>
</evidence>
<evidence type="ECO:0000313" key="4">
    <source>
        <dbReference type="EMBL" id="KAK9712965.1"/>
    </source>
</evidence>
<dbReference type="InterPro" id="IPR050342">
    <property type="entry name" value="HMGB"/>
</dbReference>
<dbReference type="PANTHER" id="PTHR48112">
    <property type="entry name" value="HIGH MOBILITY GROUP PROTEIN DSP1"/>
    <property type="match status" value="1"/>
</dbReference>
<keyword evidence="1 2" id="KW-0238">DNA-binding</keyword>
<accession>A0ABR2W145</accession>
<dbReference type="Proteomes" id="UP001479436">
    <property type="component" value="Unassembled WGS sequence"/>
</dbReference>
<evidence type="ECO:0000256" key="2">
    <source>
        <dbReference type="PROSITE-ProRule" id="PRU00267"/>
    </source>
</evidence>
<dbReference type="InterPro" id="IPR036910">
    <property type="entry name" value="HMG_box_dom_sf"/>
</dbReference>
<sequence>MLRITSSVRVNNILANSVTQFQRGYAASVKASKIVDEKLTPPKRPLSAYLQFHREVFNALSPEEKTSVTATSKTIGEKWRNLAESEKKHYQDIAENNKKEYEVKCKNFLNSLSPSDYVKLAQIRKQNKAKGKNFPKFKDPNAPRKPMTSYVLFLKEKYDELNTGNNTETFRKIAEEWRQTPESGRKVYEELAAEDRVRYDQEVRRYMQ</sequence>
<evidence type="ECO:0000259" key="3">
    <source>
        <dbReference type="PROSITE" id="PS50118"/>
    </source>
</evidence>
<name>A0ABR2W145_9FUNG</name>
<keyword evidence="2" id="KW-0539">Nucleus</keyword>
<dbReference type="PROSITE" id="PS50118">
    <property type="entry name" value="HMG_BOX_2"/>
    <property type="match status" value="2"/>
</dbReference>
<feature type="domain" description="HMG box" evidence="3">
    <location>
        <begin position="143"/>
        <end position="207"/>
    </location>
</feature>
<feature type="DNA-binding region" description="HMG box" evidence="2">
    <location>
        <begin position="42"/>
        <end position="109"/>
    </location>
</feature>
<dbReference type="InterPro" id="IPR009071">
    <property type="entry name" value="HMG_box_dom"/>
</dbReference>
<dbReference type="EMBL" id="JASJQH010007186">
    <property type="protein sequence ID" value="KAK9712965.1"/>
    <property type="molecule type" value="Genomic_DNA"/>
</dbReference>
<evidence type="ECO:0000313" key="5">
    <source>
        <dbReference type="Proteomes" id="UP001479436"/>
    </source>
</evidence>
<feature type="domain" description="HMG box" evidence="3">
    <location>
        <begin position="42"/>
        <end position="109"/>
    </location>
</feature>
<dbReference type="Gene3D" id="1.10.30.10">
    <property type="entry name" value="High mobility group box domain"/>
    <property type="match status" value="2"/>
</dbReference>
<feature type="DNA-binding region" description="HMG box" evidence="2">
    <location>
        <begin position="143"/>
        <end position="207"/>
    </location>
</feature>
<gene>
    <name evidence="4" type="ORF">K7432_006764</name>
</gene>
<dbReference type="SUPFAM" id="SSF47095">
    <property type="entry name" value="HMG-box"/>
    <property type="match status" value="2"/>
</dbReference>
<dbReference type="PANTHER" id="PTHR48112:SF22">
    <property type="entry name" value="MITOCHONDRIAL TRANSCRIPTION FACTOR A, ISOFORM B"/>
    <property type="match status" value="1"/>
</dbReference>
<protein>
    <recommendedName>
        <fullName evidence="3">HMG box domain-containing protein</fullName>
    </recommendedName>
</protein>
<proteinExistence type="predicted"/>
<reference evidence="4 5" key="1">
    <citation type="submission" date="2023-04" db="EMBL/GenBank/DDBJ databases">
        <title>Genome of Basidiobolus ranarum AG-B5.</title>
        <authorList>
            <person name="Stajich J.E."/>
            <person name="Carter-House D."/>
            <person name="Gryganskyi A."/>
        </authorList>
    </citation>
    <scope>NUCLEOTIDE SEQUENCE [LARGE SCALE GENOMIC DNA]</scope>
    <source>
        <strain evidence="4 5">AG-B5</strain>
    </source>
</reference>
<dbReference type="SMART" id="SM00398">
    <property type="entry name" value="HMG"/>
    <property type="match status" value="2"/>
</dbReference>
<organism evidence="4 5">
    <name type="scientific">Basidiobolus ranarum</name>
    <dbReference type="NCBI Taxonomy" id="34480"/>
    <lineage>
        <taxon>Eukaryota</taxon>
        <taxon>Fungi</taxon>
        <taxon>Fungi incertae sedis</taxon>
        <taxon>Zoopagomycota</taxon>
        <taxon>Entomophthoromycotina</taxon>
        <taxon>Basidiobolomycetes</taxon>
        <taxon>Basidiobolales</taxon>
        <taxon>Basidiobolaceae</taxon>
        <taxon>Basidiobolus</taxon>
    </lineage>
</organism>
<keyword evidence="5" id="KW-1185">Reference proteome</keyword>